<dbReference type="eggNOG" id="arCOG00631">
    <property type="taxonomic scope" value="Archaea"/>
</dbReference>
<accession>G4RMP7</accession>
<dbReference type="Pfam" id="PF00571">
    <property type="entry name" value="CBS"/>
    <property type="match status" value="2"/>
</dbReference>
<proteinExistence type="predicted"/>
<keyword evidence="5" id="KW-1185">Reference proteome</keyword>
<dbReference type="EMBL" id="FN869859">
    <property type="protein sequence ID" value="CCC82723.1"/>
    <property type="molecule type" value="Genomic_DNA"/>
</dbReference>
<protein>
    <submittedName>
        <fullName evidence="4">Conserved protein with 2 CBS domains</fullName>
    </submittedName>
</protein>
<dbReference type="KEGG" id="ttn:TTX_2111"/>
<organism evidence="4 5">
    <name type="scientific">Thermoproteus tenax (strain ATCC 35583 / DSM 2078 / JCM 9277 / NBRC 100435 / Kra 1)</name>
    <dbReference type="NCBI Taxonomy" id="768679"/>
    <lineage>
        <taxon>Archaea</taxon>
        <taxon>Thermoproteota</taxon>
        <taxon>Thermoprotei</taxon>
        <taxon>Thermoproteales</taxon>
        <taxon>Thermoproteaceae</taxon>
        <taxon>Thermoproteus</taxon>
    </lineage>
</organism>
<dbReference type="PaxDb" id="768679-TTX_2111"/>
<dbReference type="PANTHER" id="PTHR43080">
    <property type="entry name" value="CBS DOMAIN-CONTAINING PROTEIN CBSX3, MITOCHONDRIAL"/>
    <property type="match status" value="1"/>
</dbReference>
<keyword evidence="1 2" id="KW-0129">CBS domain</keyword>
<dbReference type="SUPFAM" id="SSF54631">
    <property type="entry name" value="CBS-domain pair"/>
    <property type="match status" value="1"/>
</dbReference>
<feature type="domain" description="CBS" evidence="3">
    <location>
        <begin position="73"/>
        <end position="128"/>
    </location>
</feature>
<evidence type="ECO:0000256" key="1">
    <source>
        <dbReference type="ARBA" id="ARBA00023122"/>
    </source>
</evidence>
<dbReference type="STRING" id="768679.TTX_2111"/>
<dbReference type="InterPro" id="IPR046342">
    <property type="entry name" value="CBS_dom_sf"/>
</dbReference>
<evidence type="ECO:0000259" key="3">
    <source>
        <dbReference type="PROSITE" id="PS51371"/>
    </source>
</evidence>
<gene>
    <name evidence="4" type="ordered locus">TTX_2111</name>
</gene>
<dbReference type="HOGENOM" id="CLU_040681_12_1_2"/>
<dbReference type="SMART" id="SM00116">
    <property type="entry name" value="CBS"/>
    <property type="match status" value="2"/>
</dbReference>
<evidence type="ECO:0000313" key="4">
    <source>
        <dbReference type="EMBL" id="CCC82723.1"/>
    </source>
</evidence>
<dbReference type="RefSeq" id="WP_014127976.1">
    <property type="nucleotide sequence ID" value="NC_016070.1"/>
</dbReference>
<dbReference type="CDD" id="cd09836">
    <property type="entry name" value="CBS_pair_arch"/>
    <property type="match status" value="1"/>
</dbReference>
<evidence type="ECO:0000313" key="5">
    <source>
        <dbReference type="Proteomes" id="UP000002654"/>
    </source>
</evidence>
<evidence type="ECO:0000256" key="2">
    <source>
        <dbReference type="PROSITE-ProRule" id="PRU00703"/>
    </source>
</evidence>
<sequence length="142" mass="15722">MSVAQFASTDVVKTTPNLSIRDAAKLMRKHNIGLLVLVDHSDPYKVVGVVSERDIVHAIAEGIDPERPVEAIATKSVITVEAEDPLSKAAELMRRHNIRHLVVVKDGRLYGVLSIKDLVYEENALKAISGYEEWTFERGMSA</sequence>
<dbReference type="PANTHER" id="PTHR43080:SF2">
    <property type="entry name" value="CBS DOMAIN-CONTAINING PROTEIN"/>
    <property type="match status" value="1"/>
</dbReference>
<dbReference type="Gene3D" id="3.10.580.10">
    <property type="entry name" value="CBS-domain"/>
    <property type="match status" value="1"/>
</dbReference>
<reference evidence="4 5" key="1">
    <citation type="journal article" date="2011" name="PLoS ONE">
        <title>The complete genome sequence of Thermoproteus tenax: a physiologically versatile member of the Crenarchaeota.</title>
        <authorList>
            <person name="Siebers B."/>
            <person name="Zaparty M."/>
            <person name="Raddatz G."/>
            <person name="Tjaden B."/>
            <person name="Albers S.V."/>
            <person name="Bell S.D."/>
            <person name="Blombach F."/>
            <person name="Kletzin A."/>
            <person name="Kyrpides N."/>
            <person name="Lanz C."/>
            <person name="Plagens A."/>
            <person name="Rampp M."/>
            <person name="Rosinus A."/>
            <person name="von Jan M."/>
            <person name="Makarova K.S."/>
            <person name="Klenk H.P."/>
            <person name="Schuster S.C."/>
            <person name="Hensel R."/>
        </authorList>
    </citation>
    <scope>NUCLEOTIDE SEQUENCE [LARGE SCALE GENOMIC DNA]</scope>
    <source>
        <strain evidence="5">ATCC 35583 / DSM 2078 / JCM 9277 / NBRC 100435 / Kra 1</strain>
    </source>
</reference>
<dbReference type="GeneID" id="11262999"/>
<dbReference type="InterPro" id="IPR000644">
    <property type="entry name" value="CBS_dom"/>
</dbReference>
<feature type="domain" description="CBS" evidence="3">
    <location>
        <begin position="7"/>
        <end position="66"/>
    </location>
</feature>
<dbReference type="PROSITE" id="PS51371">
    <property type="entry name" value="CBS"/>
    <property type="match status" value="2"/>
</dbReference>
<dbReference type="PATRIC" id="fig|768679.9.peg.2134"/>
<dbReference type="OrthoDB" id="43333at2157"/>
<dbReference type="Proteomes" id="UP000002654">
    <property type="component" value="Chromosome"/>
</dbReference>
<dbReference type="InterPro" id="IPR051257">
    <property type="entry name" value="Diverse_CBS-Domain"/>
</dbReference>
<name>G4RMP7_THETK</name>
<dbReference type="AlphaFoldDB" id="G4RMP7"/>